<accession>A0ABQ5N462</accession>
<sequence>MKNKNMQRNKLDIILTDLQPVETPKIYTLKYFYDFLIKSKSMKKIMRYDNDVQKGIISPAWHAAPLKYHILKDNNELREMSYINPLSMIEVYCFLDEYERELLDGINTNLFSIRCHTKNNELYYKKSKNSIVEYEHIDINSKDESIVAKGNYYKIVPFRRLDQFYKSQEWFDLNRKYKFYGKVDYNKCFDSIYTHTYNWIVADNTIDAKEFNGKHILSAIDRLLQNMNMSMTNGIVVGPEFSRLLAEILLQNIDNEVYMELAKVGLIKDCDYSIKRYVDDIFIFAVKEETILIIMKSIVKIAERYRLRINDSKKEYGKLPHVWFKWKENVNNFVNNLSQFLFHDLNDSNYGYIVKGKSLTNNDRYSKIKELFQNMLVNNMDWNVKVVSYCLSTLLNKLAFRTDNNNVEKSIFNKGIDLEVYNIYDLAFFIYSFAATYNNTEKLISILFLIEKEIGEIQSKTILAKIAERYEFIFINGNEEDTVNLLLLYGCNNVRLSINTEYRYKENIAEKDNPVLFATYVMYNKNDAVKRNELIKVVESKIEEAIDETKNLSKLFLYKKIWWILVFYNCPFIDATIQDKMHKKIEDVQKNLGKDICDASKNEVLSFILNSSETKFIKWDLLKNEFYENVVFHTFERTLFNSRGQKHEIDLEY</sequence>
<evidence type="ECO:0000313" key="3">
    <source>
        <dbReference type="Proteomes" id="UP001208567"/>
    </source>
</evidence>
<protein>
    <submittedName>
        <fullName evidence="2">DNA-binding protein</fullName>
    </submittedName>
</protein>
<dbReference type="Proteomes" id="UP001208567">
    <property type="component" value="Unassembled WGS sequence"/>
</dbReference>
<dbReference type="GO" id="GO:0003677">
    <property type="term" value="F:DNA binding"/>
    <property type="evidence" value="ECO:0007669"/>
    <property type="project" value="UniProtKB-KW"/>
</dbReference>
<dbReference type="EMBL" id="BRXR01000001">
    <property type="protein sequence ID" value="GLC29989.1"/>
    <property type="molecule type" value="Genomic_DNA"/>
</dbReference>
<name>A0ABQ5N462_9CLOT</name>
<dbReference type="CDD" id="cd01646">
    <property type="entry name" value="RT_Bac_retron_I"/>
    <property type="match status" value="1"/>
</dbReference>
<reference evidence="2 3" key="1">
    <citation type="journal article" date="2024" name="Int. J. Syst. Evol. Microbiol.">
        <title>Clostridium omnivorum sp. nov., isolated from anoxic soil under the treatment of reductive soil disinfestation.</title>
        <authorList>
            <person name="Ueki A."/>
            <person name="Tonouchi A."/>
            <person name="Kaku N."/>
            <person name="Honma S."/>
            <person name="Ueki K."/>
        </authorList>
    </citation>
    <scope>NUCLEOTIDE SEQUENCE [LARGE SCALE GENOMIC DNA]</scope>
    <source>
        <strain evidence="2 3">E14</strain>
    </source>
</reference>
<evidence type="ECO:0000313" key="2">
    <source>
        <dbReference type="EMBL" id="GLC29989.1"/>
    </source>
</evidence>
<proteinExistence type="predicted"/>
<evidence type="ECO:0000259" key="1">
    <source>
        <dbReference type="PROSITE" id="PS50878"/>
    </source>
</evidence>
<dbReference type="Pfam" id="PF00078">
    <property type="entry name" value="RVT_1"/>
    <property type="match status" value="1"/>
</dbReference>
<dbReference type="RefSeq" id="WP_264849260.1">
    <property type="nucleotide sequence ID" value="NZ_BRXR01000001.1"/>
</dbReference>
<dbReference type="PROSITE" id="PS50878">
    <property type="entry name" value="RT_POL"/>
    <property type="match status" value="1"/>
</dbReference>
<keyword evidence="2" id="KW-0238">DNA-binding</keyword>
<keyword evidence="3" id="KW-1185">Reference proteome</keyword>
<dbReference type="InterPro" id="IPR000477">
    <property type="entry name" value="RT_dom"/>
</dbReference>
<feature type="domain" description="Reverse transcriptase" evidence="1">
    <location>
        <begin position="50"/>
        <end position="328"/>
    </location>
</feature>
<organism evidence="2 3">
    <name type="scientific">Clostridium omnivorum</name>
    <dbReference type="NCBI Taxonomy" id="1604902"/>
    <lineage>
        <taxon>Bacteria</taxon>
        <taxon>Bacillati</taxon>
        <taxon>Bacillota</taxon>
        <taxon>Clostridia</taxon>
        <taxon>Eubacteriales</taxon>
        <taxon>Clostridiaceae</taxon>
        <taxon>Clostridium</taxon>
    </lineage>
</organism>
<gene>
    <name evidence="2" type="ORF">bsdE14_13990</name>
</gene>
<comment type="caution">
    <text evidence="2">The sequence shown here is derived from an EMBL/GenBank/DDBJ whole genome shotgun (WGS) entry which is preliminary data.</text>
</comment>